<dbReference type="AlphaFoldDB" id="A0A9D9EJ18"/>
<gene>
    <name evidence="1" type="ORF">IAC29_01160</name>
</gene>
<evidence type="ECO:0000313" key="1">
    <source>
        <dbReference type="EMBL" id="MBO8447863.1"/>
    </source>
</evidence>
<accession>A0A9D9EJ18</accession>
<name>A0A9D9EJ18_9BACT</name>
<reference evidence="1" key="2">
    <citation type="journal article" date="2021" name="PeerJ">
        <title>Extensive microbial diversity within the chicken gut microbiome revealed by metagenomics and culture.</title>
        <authorList>
            <person name="Gilroy R."/>
            <person name="Ravi A."/>
            <person name="Getino M."/>
            <person name="Pursley I."/>
            <person name="Horton D.L."/>
            <person name="Alikhan N.F."/>
            <person name="Baker D."/>
            <person name="Gharbi K."/>
            <person name="Hall N."/>
            <person name="Watson M."/>
            <person name="Adriaenssens E.M."/>
            <person name="Foster-Nyarko E."/>
            <person name="Jarju S."/>
            <person name="Secka A."/>
            <person name="Antonio M."/>
            <person name="Oren A."/>
            <person name="Chaudhuri R.R."/>
            <person name="La Ragione R."/>
            <person name="Hildebrand F."/>
            <person name="Pallen M.J."/>
        </authorList>
    </citation>
    <scope>NUCLEOTIDE SEQUENCE</scope>
    <source>
        <strain evidence="1">20514</strain>
    </source>
</reference>
<protein>
    <recommendedName>
        <fullName evidence="3">Major fimbrial subunit protein N-terminal domain-containing protein</fullName>
    </recommendedName>
</protein>
<organism evidence="1 2">
    <name type="scientific">Candidatus Cryptobacteroides merdigallinarum</name>
    <dbReference type="NCBI Taxonomy" id="2840770"/>
    <lineage>
        <taxon>Bacteria</taxon>
        <taxon>Pseudomonadati</taxon>
        <taxon>Bacteroidota</taxon>
        <taxon>Bacteroidia</taxon>
        <taxon>Bacteroidales</taxon>
        <taxon>Candidatus Cryptobacteroides</taxon>
    </lineage>
</organism>
<dbReference type="EMBL" id="JADIMQ010000017">
    <property type="protein sequence ID" value="MBO8447863.1"/>
    <property type="molecule type" value="Genomic_DNA"/>
</dbReference>
<proteinExistence type="predicted"/>
<evidence type="ECO:0008006" key="3">
    <source>
        <dbReference type="Google" id="ProtNLM"/>
    </source>
</evidence>
<evidence type="ECO:0000313" key="2">
    <source>
        <dbReference type="Proteomes" id="UP000810252"/>
    </source>
</evidence>
<comment type="caution">
    <text evidence="1">The sequence shown here is derived from an EMBL/GenBank/DDBJ whole genome shotgun (WGS) entry which is preliminary data.</text>
</comment>
<dbReference type="PROSITE" id="PS51257">
    <property type="entry name" value="PROKAR_LIPOPROTEIN"/>
    <property type="match status" value="1"/>
</dbReference>
<reference evidence="1" key="1">
    <citation type="submission" date="2020-10" db="EMBL/GenBank/DDBJ databases">
        <authorList>
            <person name="Gilroy R."/>
        </authorList>
    </citation>
    <scope>NUCLEOTIDE SEQUENCE</scope>
    <source>
        <strain evidence="1">20514</strain>
    </source>
</reference>
<dbReference type="Proteomes" id="UP000810252">
    <property type="component" value="Unassembled WGS sequence"/>
</dbReference>
<sequence>MNRFFWKYLLPLLLLAAGCEKTVVEMSDGGTADLVLNLALDGKPAELALTKASDPELLESEGLRTLRIIVSQGTPGQDGFKIIYNEKFTADNGSSASSPVLQYGTVTIPDVPVGQAGIYCIGNEESLGKFYNNETITAELENSPKLVMVDMDNEYFPQPEAGIRTCGLPISGHRTGVNVREGMGPINIEMRRLAVKLNLTVENATSSTLTLEGVSYGKFSGDRLYVFPTQNLDVPSDINYSDFAFGTAVPGGESIAIKVGPLGSDGSEGIYRAYIYPTYAFRGVTGENPYTVSLNVRNESGTVLTNLQDPRTFGEGHTFFRANTQVNIRARITSETDVSIRFDVMAWDEYGIDVPDFE</sequence>